<dbReference type="AlphaFoldDB" id="A0AAD6Y0M0"/>
<protein>
    <recommendedName>
        <fullName evidence="3">F-box domain-containing protein</fullName>
    </recommendedName>
</protein>
<comment type="caution">
    <text evidence="1">The sequence shown here is derived from an EMBL/GenBank/DDBJ whole genome shotgun (WGS) entry which is preliminary data.</text>
</comment>
<evidence type="ECO:0000313" key="1">
    <source>
        <dbReference type="EMBL" id="KAJ7191149.1"/>
    </source>
</evidence>
<evidence type="ECO:0000313" key="2">
    <source>
        <dbReference type="Proteomes" id="UP001219525"/>
    </source>
</evidence>
<keyword evidence="2" id="KW-1185">Reference proteome</keyword>
<organism evidence="1 2">
    <name type="scientific">Mycena pura</name>
    <dbReference type="NCBI Taxonomy" id="153505"/>
    <lineage>
        <taxon>Eukaryota</taxon>
        <taxon>Fungi</taxon>
        <taxon>Dikarya</taxon>
        <taxon>Basidiomycota</taxon>
        <taxon>Agaricomycotina</taxon>
        <taxon>Agaricomycetes</taxon>
        <taxon>Agaricomycetidae</taxon>
        <taxon>Agaricales</taxon>
        <taxon>Marasmiineae</taxon>
        <taxon>Mycenaceae</taxon>
        <taxon>Mycena</taxon>
    </lineage>
</organism>
<dbReference type="EMBL" id="JARJCW010000137">
    <property type="protein sequence ID" value="KAJ7191149.1"/>
    <property type="molecule type" value="Genomic_DNA"/>
</dbReference>
<dbReference type="SUPFAM" id="SSF52047">
    <property type="entry name" value="RNI-like"/>
    <property type="match status" value="1"/>
</dbReference>
<dbReference type="Proteomes" id="UP001219525">
    <property type="component" value="Unassembled WGS sequence"/>
</dbReference>
<reference evidence="1" key="1">
    <citation type="submission" date="2023-03" db="EMBL/GenBank/DDBJ databases">
        <title>Massive genome expansion in bonnet fungi (Mycena s.s.) driven by repeated elements and novel gene families across ecological guilds.</title>
        <authorList>
            <consortium name="Lawrence Berkeley National Laboratory"/>
            <person name="Harder C.B."/>
            <person name="Miyauchi S."/>
            <person name="Viragh M."/>
            <person name="Kuo A."/>
            <person name="Thoen E."/>
            <person name="Andreopoulos B."/>
            <person name="Lu D."/>
            <person name="Skrede I."/>
            <person name="Drula E."/>
            <person name="Henrissat B."/>
            <person name="Morin E."/>
            <person name="Kohler A."/>
            <person name="Barry K."/>
            <person name="LaButti K."/>
            <person name="Morin E."/>
            <person name="Salamov A."/>
            <person name="Lipzen A."/>
            <person name="Mereny Z."/>
            <person name="Hegedus B."/>
            <person name="Baldrian P."/>
            <person name="Stursova M."/>
            <person name="Weitz H."/>
            <person name="Taylor A."/>
            <person name="Grigoriev I.V."/>
            <person name="Nagy L.G."/>
            <person name="Martin F."/>
            <person name="Kauserud H."/>
        </authorList>
    </citation>
    <scope>NUCLEOTIDE SEQUENCE</scope>
    <source>
        <strain evidence="1">9144</strain>
    </source>
</reference>
<dbReference type="Gene3D" id="3.80.10.10">
    <property type="entry name" value="Ribonuclease Inhibitor"/>
    <property type="match status" value="1"/>
</dbReference>
<sequence length="415" mass="47207">MTFVWDSASVGRQIAGEKNEINGPIRTNHCASARLPPELILLILRYISYRQRPRLDLFTSVIFTSCFRPLDVAVRAAPLICSSWHAPGTEALYERITLYTEVQCVLLHRTLQDTPSLRRLIRFLSLPSPREKSAVIPPSVPRISADILALCTHVQEVDVLRENALIFNPSSVPYLRFLRVSNATTDPTIPSRPPSIRFPALHELILNGYHFHVNGVAIDDVWPEFPQLKSLRLENCVFNVEDLTQILSRTTTKLQSLALFSVRYPFSNNELPSVLADSLEELWIENCWPLSFASYFTSYSGLRSLHLDWHLFANMVPFLPPALLCISVTVPAYVASSAPDYDRFEAGLERISRDLPTLEVIRVLGKRGCPLLNDEAELRKKLGLHNVRLEVELVHRGEACRRLSFSTEWHELLYI</sequence>
<evidence type="ECO:0008006" key="3">
    <source>
        <dbReference type="Google" id="ProtNLM"/>
    </source>
</evidence>
<accession>A0AAD6Y0M0</accession>
<gene>
    <name evidence="1" type="ORF">GGX14DRAFT_481896</name>
</gene>
<name>A0AAD6Y0M0_9AGAR</name>
<proteinExistence type="predicted"/>
<dbReference type="InterPro" id="IPR032675">
    <property type="entry name" value="LRR_dom_sf"/>
</dbReference>